<dbReference type="Proteomes" id="UP000801428">
    <property type="component" value="Unassembled WGS sequence"/>
</dbReference>
<evidence type="ECO:0000313" key="5">
    <source>
        <dbReference type="EMBL" id="KAF3001479.1"/>
    </source>
</evidence>
<dbReference type="GO" id="GO:0085020">
    <property type="term" value="P:protein K6-linked ubiquitination"/>
    <property type="evidence" value="ECO:0007669"/>
    <property type="project" value="TreeGrafter"/>
</dbReference>
<dbReference type="InterPro" id="IPR036770">
    <property type="entry name" value="Ankyrin_rpt-contain_sf"/>
</dbReference>
<dbReference type="AlphaFoldDB" id="A0A9P4TCS1"/>
<evidence type="ECO:0000313" key="6">
    <source>
        <dbReference type="Proteomes" id="UP000801428"/>
    </source>
</evidence>
<proteinExistence type="predicted"/>
<evidence type="ECO:0000256" key="3">
    <source>
        <dbReference type="PROSITE-ProRule" id="PRU00023"/>
    </source>
</evidence>
<feature type="repeat" description="ANK" evidence="3">
    <location>
        <begin position="223"/>
        <end position="255"/>
    </location>
</feature>
<evidence type="ECO:0000256" key="4">
    <source>
        <dbReference type="SAM" id="MobiDB-lite"/>
    </source>
</evidence>
<keyword evidence="6" id="KW-1185">Reference proteome</keyword>
<dbReference type="SUPFAM" id="SSF48403">
    <property type="entry name" value="Ankyrin repeat"/>
    <property type="match status" value="1"/>
</dbReference>
<evidence type="ECO:0000256" key="1">
    <source>
        <dbReference type="ARBA" id="ARBA00022737"/>
    </source>
</evidence>
<dbReference type="GO" id="GO:0004842">
    <property type="term" value="F:ubiquitin-protein transferase activity"/>
    <property type="evidence" value="ECO:0007669"/>
    <property type="project" value="TreeGrafter"/>
</dbReference>
<gene>
    <name evidence="5" type="ORF">E8E13_008593</name>
</gene>
<dbReference type="PROSITE" id="PS50297">
    <property type="entry name" value="ANK_REP_REGION"/>
    <property type="match status" value="2"/>
</dbReference>
<dbReference type="Pfam" id="PF12796">
    <property type="entry name" value="Ank_2"/>
    <property type="match status" value="2"/>
</dbReference>
<dbReference type="Gene3D" id="1.25.40.20">
    <property type="entry name" value="Ankyrin repeat-containing domain"/>
    <property type="match status" value="2"/>
</dbReference>
<dbReference type="PANTHER" id="PTHR24171:SF8">
    <property type="entry name" value="BRCA1-ASSOCIATED RING DOMAIN PROTEIN 1"/>
    <property type="match status" value="1"/>
</dbReference>
<comment type="caution">
    <text evidence="5">The sequence shown here is derived from an EMBL/GenBank/DDBJ whole genome shotgun (WGS) entry which is preliminary data.</text>
</comment>
<dbReference type="PROSITE" id="PS50088">
    <property type="entry name" value="ANK_REPEAT"/>
    <property type="match status" value="2"/>
</dbReference>
<dbReference type="OrthoDB" id="539213at2759"/>
<evidence type="ECO:0000256" key="2">
    <source>
        <dbReference type="ARBA" id="ARBA00023043"/>
    </source>
</evidence>
<feature type="compositionally biased region" description="Polar residues" evidence="4">
    <location>
        <begin position="463"/>
        <end position="473"/>
    </location>
</feature>
<dbReference type="InterPro" id="IPR002110">
    <property type="entry name" value="Ankyrin_rpt"/>
</dbReference>
<feature type="compositionally biased region" description="Basic and acidic residues" evidence="4">
    <location>
        <begin position="443"/>
        <end position="458"/>
    </location>
</feature>
<reference evidence="5" key="1">
    <citation type="submission" date="2019-04" db="EMBL/GenBank/DDBJ databases">
        <title>Sequencing of skin fungus with MAO and IRED activity.</title>
        <authorList>
            <person name="Marsaioli A.J."/>
            <person name="Bonatto J.M.C."/>
            <person name="Reis Junior O."/>
        </authorList>
    </citation>
    <scope>NUCLEOTIDE SEQUENCE</scope>
    <source>
        <strain evidence="5">30M1</strain>
    </source>
</reference>
<protein>
    <submittedName>
        <fullName evidence="5">Uncharacterized protein</fullName>
    </submittedName>
</protein>
<dbReference type="EMBL" id="SWKU01000013">
    <property type="protein sequence ID" value="KAF3001479.1"/>
    <property type="molecule type" value="Genomic_DNA"/>
</dbReference>
<keyword evidence="1" id="KW-0677">Repeat</keyword>
<feature type="region of interest" description="Disordered" evidence="4">
    <location>
        <begin position="439"/>
        <end position="479"/>
    </location>
</feature>
<feature type="repeat" description="ANK" evidence="3">
    <location>
        <begin position="332"/>
        <end position="364"/>
    </location>
</feature>
<sequence length="543" mass="60749">MPKRNVHGADWIWVDRTRREQEQLGNKTMFAFHGQVYSDAKIRKEINRHVQTLQQQQYSFTPMPEKPEGWIVRICTPTPAPTVGSSISEMPKDEHSNDLSRNEKYLKQSSQAINNLEYLALSAESTSLKQQSDRRRINTTMLSDIEVDAIVKAALEDLLKYHSRFKDFDDDLQNLSICLDRGETNHSVKVLQRAFIWACRNRRDQQVTALLLRGVSPDLRDEQGTPCLTVAVSNGYESIVRLLVEFGATVDLTDRSGRTSWSIIHKQSKRQSGTIVSLLSQAGAKRHIGDILDAAEYGHTNEVASMIDRGADPSYSDTDLFVYVGSLSDPDRFWTPLHWAVKKNNYKLVQILIEKGTKINAKSSKQYTPLNLASERTDIFRFLVANGATSGFSSHNPKTLKKNPAARLDQERELQAILNESSDAEDTVYPVSASMAQMQVDTQEARPRKSFNTDKKAVDIGSSPMSWQPTTMAKSPESLKGSPYPISRYLGSSAGSAAVSIKGSSYRSSVHGQASLSLRAILTKKNQGSHKSWATPPMKTPLW</sequence>
<organism evidence="5 6">
    <name type="scientific">Curvularia kusanoi</name>
    <name type="common">Cochliobolus kusanoi</name>
    <dbReference type="NCBI Taxonomy" id="90978"/>
    <lineage>
        <taxon>Eukaryota</taxon>
        <taxon>Fungi</taxon>
        <taxon>Dikarya</taxon>
        <taxon>Ascomycota</taxon>
        <taxon>Pezizomycotina</taxon>
        <taxon>Dothideomycetes</taxon>
        <taxon>Pleosporomycetidae</taxon>
        <taxon>Pleosporales</taxon>
        <taxon>Pleosporineae</taxon>
        <taxon>Pleosporaceae</taxon>
        <taxon>Curvularia</taxon>
    </lineage>
</organism>
<name>A0A9P4TCS1_CURKU</name>
<dbReference type="PANTHER" id="PTHR24171">
    <property type="entry name" value="ANKYRIN REPEAT DOMAIN-CONTAINING PROTEIN 39-RELATED"/>
    <property type="match status" value="1"/>
</dbReference>
<dbReference type="SMART" id="SM00248">
    <property type="entry name" value="ANK"/>
    <property type="match status" value="5"/>
</dbReference>
<keyword evidence="2 3" id="KW-0040">ANK repeat</keyword>
<accession>A0A9P4TCS1</accession>